<sequence length="257" mass="28512">MSIFPSLPADAMDEKALAEELLAWATDWEGHEVPAREMVEVAYHTVSPRSVFLKNLPQGSSVLDLGAGDGGLSNYLAWPAPDRSDLSLYALSLSEGALFDRYAGMELGDFEKAPMDFGGRQFDAAICAHFIEHMHGLDRTVEYLRERLKPGGRVYIEWPHPASGRFPTRHDFIGNGLPTSTTNFHDDPTHVEAWSMEQVTDALKAQGFALEAMGRIHLPWLADALKLVAHRHNDITCGTFAVWCKAGFAQYLVASRR</sequence>
<evidence type="ECO:0000313" key="1">
    <source>
        <dbReference type="EMBL" id="RVT96920.1"/>
    </source>
</evidence>
<reference evidence="1 2" key="1">
    <citation type="submission" date="2019-01" db="EMBL/GenBank/DDBJ databases">
        <authorList>
            <person name="Chen W.-M."/>
        </authorList>
    </citation>
    <scope>NUCLEOTIDE SEQUENCE [LARGE SCALE GENOMIC DNA]</scope>
    <source>
        <strain evidence="1 2">CCP-6</strain>
    </source>
</reference>
<dbReference type="SUPFAM" id="SSF53335">
    <property type="entry name" value="S-adenosyl-L-methionine-dependent methyltransferases"/>
    <property type="match status" value="1"/>
</dbReference>
<dbReference type="EMBL" id="SACL01000003">
    <property type="protein sequence ID" value="RVT96920.1"/>
    <property type="molecule type" value="Genomic_DNA"/>
</dbReference>
<dbReference type="InterPro" id="IPR029063">
    <property type="entry name" value="SAM-dependent_MTases_sf"/>
</dbReference>
<comment type="caution">
    <text evidence="1">The sequence shown here is derived from an EMBL/GenBank/DDBJ whole genome shotgun (WGS) entry which is preliminary data.</text>
</comment>
<dbReference type="PANTHER" id="PTHR43861">
    <property type="entry name" value="TRANS-ACONITATE 2-METHYLTRANSFERASE-RELATED"/>
    <property type="match status" value="1"/>
</dbReference>
<dbReference type="Pfam" id="PF13489">
    <property type="entry name" value="Methyltransf_23"/>
    <property type="match status" value="1"/>
</dbReference>
<organism evidence="1 2">
    <name type="scientific">Rhodovarius crocodyli</name>
    <dbReference type="NCBI Taxonomy" id="1979269"/>
    <lineage>
        <taxon>Bacteria</taxon>
        <taxon>Pseudomonadati</taxon>
        <taxon>Pseudomonadota</taxon>
        <taxon>Alphaproteobacteria</taxon>
        <taxon>Acetobacterales</taxon>
        <taxon>Roseomonadaceae</taxon>
        <taxon>Rhodovarius</taxon>
    </lineage>
</organism>
<dbReference type="CDD" id="cd02440">
    <property type="entry name" value="AdoMet_MTases"/>
    <property type="match status" value="1"/>
</dbReference>
<dbReference type="OrthoDB" id="9815644at2"/>
<dbReference type="RefSeq" id="WP_127787567.1">
    <property type="nucleotide sequence ID" value="NZ_SACL01000003.1"/>
</dbReference>
<keyword evidence="1" id="KW-0489">Methyltransferase</keyword>
<keyword evidence="2" id="KW-1185">Reference proteome</keyword>
<dbReference type="GO" id="GO:0008168">
    <property type="term" value="F:methyltransferase activity"/>
    <property type="evidence" value="ECO:0007669"/>
    <property type="project" value="UniProtKB-KW"/>
</dbReference>
<name>A0A437MGY6_9PROT</name>
<dbReference type="GO" id="GO:0032259">
    <property type="term" value="P:methylation"/>
    <property type="evidence" value="ECO:0007669"/>
    <property type="project" value="UniProtKB-KW"/>
</dbReference>
<proteinExistence type="predicted"/>
<gene>
    <name evidence="1" type="ORF">EOD42_10990</name>
</gene>
<dbReference type="Gene3D" id="3.40.50.150">
    <property type="entry name" value="Vaccinia Virus protein VP39"/>
    <property type="match status" value="1"/>
</dbReference>
<evidence type="ECO:0000313" key="2">
    <source>
        <dbReference type="Proteomes" id="UP000282957"/>
    </source>
</evidence>
<accession>A0A437MGY6</accession>
<dbReference type="AlphaFoldDB" id="A0A437MGY6"/>
<dbReference type="Proteomes" id="UP000282957">
    <property type="component" value="Unassembled WGS sequence"/>
</dbReference>
<protein>
    <submittedName>
        <fullName evidence="1">Class I SAM-dependent methyltransferase</fullName>
    </submittedName>
</protein>
<keyword evidence="1" id="KW-0808">Transferase</keyword>